<keyword evidence="3 6" id="KW-1133">Transmembrane helix</keyword>
<accession>A0ABT5YW65</accession>
<feature type="transmembrane region" description="Helical" evidence="6">
    <location>
        <begin position="313"/>
        <end position="338"/>
    </location>
</feature>
<feature type="domain" description="Major facilitator superfamily (MFS) profile" evidence="7">
    <location>
        <begin position="28"/>
        <end position="404"/>
    </location>
</feature>
<evidence type="ECO:0000256" key="3">
    <source>
        <dbReference type="ARBA" id="ARBA00022989"/>
    </source>
</evidence>
<evidence type="ECO:0000313" key="8">
    <source>
        <dbReference type="EMBL" id="MDF2255738.1"/>
    </source>
</evidence>
<dbReference type="PANTHER" id="PTHR23527">
    <property type="entry name" value="BLL3282 PROTEIN"/>
    <property type="match status" value="1"/>
</dbReference>
<evidence type="ECO:0000256" key="5">
    <source>
        <dbReference type="SAM" id="MobiDB-lite"/>
    </source>
</evidence>
<sequence>MATESVEKRTTDATEAAASRPGSPPRTLLPLLTSGMGLSMLVLYAIGSLGPFILDDLHISKSQLGLLTAVAFGTATILSLYAGHLTDVIGGRRALVALLALIAVDFALLAATRTYWFLLGTLILAGVPQALANPSTNKLIATHLPAERRAGAVGIKQSGVQLGAFVAGLLLPTLARVLSWRGALALVVPVAVLAAVLTALLPRDAAAGQAKRLTLPGVPNTATRWLMAYSLCIGSGLAALNTYLPLYAHQHLGMGDQAAGALIAALGVSGIFARVLWARFSARLANLSASLIVLAIAAVCFAVLVPSASGAHWLIWIGAIGLGGSAVAANAVSMVAVIKGRGFGSTGHASALVSMGFFAGFVVGPLSFGFLVDTSGGYPVGWTLVAAVFAIAVLCAWGGRRSTAKAGA</sequence>
<feature type="transmembrane region" description="Helical" evidence="6">
    <location>
        <begin position="222"/>
        <end position="246"/>
    </location>
</feature>
<keyword evidence="4 6" id="KW-0472">Membrane</keyword>
<protein>
    <submittedName>
        <fullName evidence="8">MFS transporter</fullName>
    </submittedName>
</protein>
<feature type="transmembrane region" description="Helical" evidence="6">
    <location>
        <begin position="378"/>
        <end position="399"/>
    </location>
</feature>
<organism evidence="8 9">
    <name type="scientific">Streptantibioticus ferralitis</name>
    <dbReference type="NCBI Taxonomy" id="236510"/>
    <lineage>
        <taxon>Bacteria</taxon>
        <taxon>Bacillati</taxon>
        <taxon>Actinomycetota</taxon>
        <taxon>Actinomycetes</taxon>
        <taxon>Kitasatosporales</taxon>
        <taxon>Streptomycetaceae</taxon>
        <taxon>Streptantibioticus</taxon>
    </lineage>
</organism>
<dbReference type="Proteomes" id="UP001220022">
    <property type="component" value="Unassembled WGS sequence"/>
</dbReference>
<dbReference type="Pfam" id="PF07690">
    <property type="entry name" value="MFS_1"/>
    <property type="match status" value="1"/>
</dbReference>
<comment type="caution">
    <text evidence="8">The sequence shown here is derived from an EMBL/GenBank/DDBJ whole genome shotgun (WGS) entry which is preliminary data.</text>
</comment>
<name>A0ABT5YW65_9ACTN</name>
<dbReference type="InterPro" id="IPR036259">
    <property type="entry name" value="MFS_trans_sf"/>
</dbReference>
<comment type="subcellular location">
    <subcellularLocation>
        <location evidence="1">Cell membrane</location>
        <topology evidence="1">Multi-pass membrane protein</topology>
    </subcellularLocation>
</comment>
<gene>
    <name evidence="8" type="ORF">P2L57_08375</name>
</gene>
<dbReference type="EMBL" id="JARHTQ010000004">
    <property type="protein sequence ID" value="MDF2255738.1"/>
    <property type="molecule type" value="Genomic_DNA"/>
</dbReference>
<reference evidence="8 9" key="1">
    <citation type="submission" date="2023-03" db="EMBL/GenBank/DDBJ databases">
        <title>Draft genome sequence of type strain Streptomyces ferralitis JCM 14344.</title>
        <authorList>
            <person name="Klaysubun C."/>
            <person name="Duangmal K."/>
        </authorList>
    </citation>
    <scope>NUCLEOTIDE SEQUENCE [LARGE SCALE GENOMIC DNA]</scope>
    <source>
        <strain evidence="8 9">JCM 14344</strain>
    </source>
</reference>
<dbReference type="InterPro" id="IPR052952">
    <property type="entry name" value="MFS-Transporter"/>
</dbReference>
<keyword evidence="2 6" id="KW-0812">Transmembrane</keyword>
<feature type="transmembrane region" description="Helical" evidence="6">
    <location>
        <begin position="350"/>
        <end position="372"/>
    </location>
</feature>
<proteinExistence type="predicted"/>
<feature type="transmembrane region" description="Helical" evidence="6">
    <location>
        <begin position="64"/>
        <end position="83"/>
    </location>
</feature>
<evidence type="ECO:0000313" key="9">
    <source>
        <dbReference type="Proteomes" id="UP001220022"/>
    </source>
</evidence>
<dbReference type="Gene3D" id="1.20.1250.20">
    <property type="entry name" value="MFS general substrate transporter like domains"/>
    <property type="match status" value="2"/>
</dbReference>
<dbReference type="SUPFAM" id="SSF103473">
    <property type="entry name" value="MFS general substrate transporter"/>
    <property type="match status" value="1"/>
</dbReference>
<dbReference type="PANTHER" id="PTHR23527:SF1">
    <property type="entry name" value="BLL3282 PROTEIN"/>
    <property type="match status" value="1"/>
</dbReference>
<dbReference type="InterPro" id="IPR011701">
    <property type="entry name" value="MFS"/>
</dbReference>
<evidence type="ECO:0000256" key="2">
    <source>
        <dbReference type="ARBA" id="ARBA00022692"/>
    </source>
</evidence>
<feature type="transmembrane region" description="Helical" evidence="6">
    <location>
        <begin position="284"/>
        <end position="307"/>
    </location>
</feature>
<feature type="region of interest" description="Disordered" evidence="5">
    <location>
        <begin position="1"/>
        <end position="25"/>
    </location>
</feature>
<feature type="transmembrane region" description="Helical" evidence="6">
    <location>
        <begin position="28"/>
        <end position="52"/>
    </location>
</feature>
<evidence type="ECO:0000259" key="7">
    <source>
        <dbReference type="PROSITE" id="PS50850"/>
    </source>
</evidence>
<dbReference type="RefSeq" id="WP_275810752.1">
    <property type="nucleotide sequence ID" value="NZ_BAAANM010000019.1"/>
</dbReference>
<feature type="transmembrane region" description="Helical" evidence="6">
    <location>
        <begin position="258"/>
        <end position="277"/>
    </location>
</feature>
<keyword evidence="9" id="KW-1185">Reference proteome</keyword>
<feature type="transmembrane region" description="Helical" evidence="6">
    <location>
        <begin position="95"/>
        <end position="118"/>
    </location>
</feature>
<evidence type="ECO:0000256" key="6">
    <source>
        <dbReference type="SAM" id="Phobius"/>
    </source>
</evidence>
<evidence type="ECO:0000256" key="4">
    <source>
        <dbReference type="ARBA" id="ARBA00023136"/>
    </source>
</evidence>
<dbReference type="InterPro" id="IPR020846">
    <property type="entry name" value="MFS_dom"/>
</dbReference>
<feature type="compositionally biased region" description="Basic and acidic residues" evidence="5">
    <location>
        <begin position="1"/>
        <end position="12"/>
    </location>
</feature>
<evidence type="ECO:0000256" key="1">
    <source>
        <dbReference type="ARBA" id="ARBA00004651"/>
    </source>
</evidence>
<dbReference type="PROSITE" id="PS50850">
    <property type="entry name" value="MFS"/>
    <property type="match status" value="1"/>
</dbReference>
<feature type="transmembrane region" description="Helical" evidence="6">
    <location>
        <begin position="178"/>
        <end position="201"/>
    </location>
</feature>